<dbReference type="EMBL" id="SWBP01000006">
    <property type="protein sequence ID" value="TKB95969.1"/>
    <property type="molecule type" value="Genomic_DNA"/>
</dbReference>
<gene>
    <name evidence="2" type="ORF">FA046_14950</name>
</gene>
<comment type="caution">
    <text evidence="2">The sequence shown here is derived from an EMBL/GenBank/DDBJ whole genome shotgun (WGS) entry which is preliminary data.</text>
</comment>
<evidence type="ECO:0000256" key="1">
    <source>
        <dbReference type="SAM" id="Phobius"/>
    </source>
</evidence>
<dbReference type="AlphaFoldDB" id="A0A4U1BTP8"/>
<sequence length="154" mass="17352">MKINQLNQKPEIDYHLKLKELYLQFELLLSEIRKKEVPDLIIISINKDIEELNSIASSGNELRKILKKKQTGIIKLLEKELKLVPKNYYRNLWLALGMSVFGLPLGVAFGTIIGNMAFLGIGLPIGLAIGIAVGTGMDKKAFKEGRQLDLEIKY</sequence>
<dbReference type="OrthoDB" id="769130at2"/>
<keyword evidence="1" id="KW-1133">Transmembrane helix</keyword>
<keyword evidence="3" id="KW-1185">Reference proteome</keyword>
<keyword evidence="1" id="KW-0812">Transmembrane</keyword>
<dbReference type="RefSeq" id="WP_136827344.1">
    <property type="nucleotide sequence ID" value="NZ_SWBP01000006.1"/>
</dbReference>
<evidence type="ECO:0008006" key="4">
    <source>
        <dbReference type="Google" id="ProtNLM"/>
    </source>
</evidence>
<name>A0A4U1BTP8_9SPHI</name>
<evidence type="ECO:0000313" key="3">
    <source>
        <dbReference type="Proteomes" id="UP000308181"/>
    </source>
</evidence>
<keyword evidence="1" id="KW-0472">Membrane</keyword>
<protein>
    <recommendedName>
        <fullName evidence="4">Glycine zipper family protein</fullName>
    </recommendedName>
</protein>
<feature type="transmembrane region" description="Helical" evidence="1">
    <location>
        <begin position="118"/>
        <end position="137"/>
    </location>
</feature>
<dbReference type="Proteomes" id="UP000308181">
    <property type="component" value="Unassembled WGS sequence"/>
</dbReference>
<organism evidence="2 3">
    <name type="scientific">Pedobacter cryophilus</name>
    <dbReference type="NCBI Taxonomy" id="2571271"/>
    <lineage>
        <taxon>Bacteria</taxon>
        <taxon>Pseudomonadati</taxon>
        <taxon>Bacteroidota</taxon>
        <taxon>Sphingobacteriia</taxon>
        <taxon>Sphingobacteriales</taxon>
        <taxon>Sphingobacteriaceae</taxon>
        <taxon>Pedobacter</taxon>
    </lineage>
</organism>
<accession>A0A4U1BTP8</accession>
<reference evidence="2 3" key="1">
    <citation type="submission" date="2019-04" db="EMBL/GenBank/DDBJ databases">
        <title>Pedobacter sp. AR-3-17 sp. nov., isolated from Arctic soil.</title>
        <authorList>
            <person name="Dahal R.H."/>
            <person name="Kim D.-U."/>
        </authorList>
    </citation>
    <scope>NUCLEOTIDE SEQUENCE [LARGE SCALE GENOMIC DNA]</scope>
    <source>
        <strain evidence="2 3">AR-3-17</strain>
    </source>
</reference>
<evidence type="ECO:0000313" key="2">
    <source>
        <dbReference type="EMBL" id="TKB95969.1"/>
    </source>
</evidence>
<feature type="transmembrane region" description="Helical" evidence="1">
    <location>
        <begin position="92"/>
        <end position="112"/>
    </location>
</feature>
<proteinExistence type="predicted"/>